<evidence type="ECO:0000256" key="5">
    <source>
        <dbReference type="PROSITE-ProRule" id="PRU00192"/>
    </source>
</evidence>
<dbReference type="Proteomes" id="UP000887566">
    <property type="component" value="Unplaced"/>
</dbReference>
<dbReference type="PANTHER" id="PTHR14167:SF81">
    <property type="entry name" value="ENDOPHILIN-A"/>
    <property type="match status" value="1"/>
</dbReference>
<evidence type="ECO:0000256" key="4">
    <source>
        <dbReference type="ARBA" id="ARBA00023136"/>
    </source>
</evidence>
<reference evidence="9" key="1">
    <citation type="submission" date="2022-11" db="UniProtKB">
        <authorList>
            <consortium name="WormBaseParasite"/>
        </authorList>
    </citation>
    <scope>IDENTIFICATION</scope>
</reference>
<evidence type="ECO:0000256" key="3">
    <source>
        <dbReference type="ARBA" id="ARBA00023054"/>
    </source>
</evidence>
<keyword evidence="4" id="KW-0472">Membrane</keyword>
<evidence type="ECO:0000256" key="2">
    <source>
        <dbReference type="ARBA" id="ARBA00022443"/>
    </source>
</evidence>
<feature type="domain" description="SH3" evidence="7">
    <location>
        <begin position="256"/>
        <end position="316"/>
    </location>
</feature>
<dbReference type="PANTHER" id="PTHR14167">
    <property type="entry name" value="SH3 DOMAIN-CONTAINING"/>
    <property type="match status" value="1"/>
</dbReference>
<dbReference type="SUPFAM" id="SSF50044">
    <property type="entry name" value="SH3-domain"/>
    <property type="match status" value="1"/>
</dbReference>
<keyword evidence="3 6" id="KW-0175">Coiled coil</keyword>
<dbReference type="Gene3D" id="2.30.30.40">
    <property type="entry name" value="SH3 Domains"/>
    <property type="match status" value="1"/>
</dbReference>
<dbReference type="Pfam" id="PF00018">
    <property type="entry name" value="SH3_1"/>
    <property type="match status" value="1"/>
</dbReference>
<feature type="coiled-coil region" evidence="6">
    <location>
        <begin position="68"/>
        <end position="95"/>
    </location>
</feature>
<accession>A0A914XBJ3</accession>
<evidence type="ECO:0000259" key="7">
    <source>
        <dbReference type="PROSITE" id="PS50002"/>
    </source>
</evidence>
<dbReference type="InterPro" id="IPR050384">
    <property type="entry name" value="Endophilin_SH3RF"/>
</dbReference>
<dbReference type="CDD" id="cd00174">
    <property type="entry name" value="SH3"/>
    <property type="match status" value="1"/>
</dbReference>
<sequence>MKLAERQAEARKGEVTCQECFSAIAHQKVRCCRTCNTPSSGQICSDCCVENHNGHELVALVKYFEQQCKELIDTAEEHRNTVASLQTKIETQHEDINLLLSKIQSLVHILRQTLDHKATSIAQDLNDVGAENKLDILQQQKTSELGLFSSTEAILNEIVVFNDQILAIETAAIDKLNVTAERERGGSNEEYLSAFALNDDEQSSTHSAFHSLDSMRENMEAVQAEAAASCSAEGKDLISLANEATSTNETKVECNGDIEEVIANYSYVAQKDDELTLQKGERINVTEKPEQHWWIGRLQDGRIGYFPSNYVMPVTPLSSWT</sequence>
<dbReference type="WBParaSite" id="PSAMB.scaffold6898size8614.g29283.t1">
    <property type="protein sequence ID" value="PSAMB.scaffold6898size8614.g29283.t1"/>
    <property type="gene ID" value="PSAMB.scaffold6898size8614.g29283"/>
</dbReference>
<organism evidence="8 9">
    <name type="scientific">Plectus sambesii</name>
    <dbReference type="NCBI Taxonomy" id="2011161"/>
    <lineage>
        <taxon>Eukaryota</taxon>
        <taxon>Metazoa</taxon>
        <taxon>Ecdysozoa</taxon>
        <taxon>Nematoda</taxon>
        <taxon>Chromadorea</taxon>
        <taxon>Plectida</taxon>
        <taxon>Plectina</taxon>
        <taxon>Plectoidea</taxon>
        <taxon>Plectidae</taxon>
        <taxon>Plectus</taxon>
    </lineage>
</organism>
<protein>
    <submittedName>
        <fullName evidence="9">SH3 domain-containing protein</fullName>
    </submittedName>
</protein>
<name>A0A914XBJ3_9BILA</name>
<evidence type="ECO:0000313" key="9">
    <source>
        <dbReference type="WBParaSite" id="PSAMB.scaffold6898size8614.g29283.t1"/>
    </source>
</evidence>
<dbReference type="PRINTS" id="PR00452">
    <property type="entry name" value="SH3DOMAIN"/>
</dbReference>
<evidence type="ECO:0000256" key="1">
    <source>
        <dbReference type="ARBA" id="ARBA00004170"/>
    </source>
</evidence>
<keyword evidence="8" id="KW-1185">Reference proteome</keyword>
<comment type="subcellular location">
    <subcellularLocation>
        <location evidence="1">Membrane</location>
        <topology evidence="1">Peripheral membrane protein</topology>
    </subcellularLocation>
</comment>
<keyword evidence="2 5" id="KW-0728">SH3 domain</keyword>
<dbReference type="SMART" id="SM00326">
    <property type="entry name" value="SH3"/>
    <property type="match status" value="1"/>
</dbReference>
<evidence type="ECO:0000256" key="6">
    <source>
        <dbReference type="SAM" id="Coils"/>
    </source>
</evidence>
<dbReference type="PROSITE" id="PS50002">
    <property type="entry name" value="SH3"/>
    <property type="match status" value="1"/>
</dbReference>
<evidence type="ECO:0000313" key="8">
    <source>
        <dbReference type="Proteomes" id="UP000887566"/>
    </source>
</evidence>
<proteinExistence type="predicted"/>
<dbReference type="AlphaFoldDB" id="A0A914XBJ3"/>
<dbReference type="InterPro" id="IPR001452">
    <property type="entry name" value="SH3_domain"/>
</dbReference>
<dbReference type="InterPro" id="IPR036028">
    <property type="entry name" value="SH3-like_dom_sf"/>
</dbReference>